<dbReference type="EMBL" id="VWSH01000002">
    <property type="protein sequence ID" value="KAA5535044.1"/>
    <property type="molecule type" value="Genomic_DNA"/>
</dbReference>
<keyword evidence="2" id="KW-1185">Reference proteome</keyword>
<dbReference type="AlphaFoldDB" id="A0A5M6CIX1"/>
<accession>A0A5M6CIX1</accession>
<dbReference type="PANTHER" id="PTHR33639">
    <property type="entry name" value="THIOL-DISULFIDE OXIDOREDUCTASE DCC"/>
    <property type="match status" value="1"/>
</dbReference>
<name>A0A5M6CIX1_9BACT</name>
<gene>
    <name evidence="1" type="ORF">F0919_10635</name>
</gene>
<organism evidence="1 2">
    <name type="scientific">Taibaiella lutea</name>
    <dbReference type="NCBI Taxonomy" id="2608001"/>
    <lineage>
        <taxon>Bacteria</taxon>
        <taxon>Pseudomonadati</taxon>
        <taxon>Bacteroidota</taxon>
        <taxon>Chitinophagia</taxon>
        <taxon>Chitinophagales</taxon>
        <taxon>Chitinophagaceae</taxon>
        <taxon>Taibaiella</taxon>
    </lineage>
</organism>
<dbReference type="InterPro" id="IPR007263">
    <property type="entry name" value="DCC1-like"/>
</dbReference>
<dbReference type="RefSeq" id="WP_150032722.1">
    <property type="nucleotide sequence ID" value="NZ_VWSH01000002.1"/>
</dbReference>
<reference evidence="1 2" key="1">
    <citation type="submission" date="2019-09" db="EMBL/GenBank/DDBJ databases">
        <title>Genome sequence and assembly of Taibaiella sp.</title>
        <authorList>
            <person name="Chhetri G."/>
        </authorList>
    </citation>
    <scope>NUCLEOTIDE SEQUENCE [LARGE SCALE GENOMIC DNA]</scope>
    <source>
        <strain evidence="1 2">KVB11</strain>
    </source>
</reference>
<dbReference type="GO" id="GO:0015035">
    <property type="term" value="F:protein-disulfide reductase activity"/>
    <property type="evidence" value="ECO:0007669"/>
    <property type="project" value="InterPro"/>
</dbReference>
<protein>
    <submittedName>
        <fullName evidence="1">DUF393 domain-containing protein</fullName>
    </submittedName>
</protein>
<dbReference type="PANTHER" id="PTHR33639:SF2">
    <property type="entry name" value="DUF393 DOMAIN-CONTAINING PROTEIN"/>
    <property type="match status" value="1"/>
</dbReference>
<sequence>MNIQQNENKAIVLFDGVCNLCNTWVQRIIKNDAHDYFRFASLQSDIGKSILKQYQVSLPPDAESVILIESGKTYLYSTAALRIAGKLSGAYKLLYPLLILPEFLRNPLYKFIARNRYRWWGKQESCMMPSEKLKSKFL</sequence>
<evidence type="ECO:0000313" key="1">
    <source>
        <dbReference type="EMBL" id="KAA5535044.1"/>
    </source>
</evidence>
<comment type="caution">
    <text evidence="1">The sequence shown here is derived from an EMBL/GenBank/DDBJ whole genome shotgun (WGS) entry which is preliminary data.</text>
</comment>
<proteinExistence type="predicted"/>
<dbReference type="InterPro" id="IPR052927">
    <property type="entry name" value="DCC_oxidoreductase"/>
</dbReference>
<dbReference type="Proteomes" id="UP000323632">
    <property type="component" value="Unassembled WGS sequence"/>
</dbReference>
<dbReference type="Pfam" id="PF04134">
    <property type="entry name" value="DCC1-like"/>
    <property type="match status" value="1"/>
</dbReference>
<evidence type="ECO:0000313" key="2">
    <source>
        <dbReference type="Proteomes" id="UP000323632"/>
    </source>
</evidence>